<dbReference type="Pfam" id="PF00440">
    <property type="entry name" value="TetR_N"/>
    <property type="match status" value="1"/>
</dbReference>
<reference evidence="5 6" key="1">
    <citation type="submission" date="2024-03" db="EMBL/GenBank/DDBJ databases">
        <title>Human intestinal bacterial collection.</title>
        <authorList>
            <person name="Pauvert C."/>
            <person name="Hitch T.C.A."/>
            <person name="Clavel T."/>
        </authorList>
    </citation>
    <scope>NUCLEOTIDE SEQUENCE [LARGE SCALE GENOMIC DNA]</scope>
    <source>
        <strain evidence="5 6">CLA-SR-H024</strain>
    </source>
</reference>
<dbReference type="EMBL" id="JBBMFN010000047">
    <property type="protein sequence ID" value="MEQ2467283.1"/>
    <property type="molecule type" value="Genomic_DNA"/>
</dbReference>
<dbReference type="PROSITE" id="PS50977">
    <property type="entry name" value="HTH_TETR_2"/>
    <property type="match status" value="1"/>
</dbReference>
<protein>
    <submittedName>
        <fullName evidence="5">TetR/AcrR family transcriptional regulator</fullName>
    </submittedName>
</protein>
<evidence type="ECO:0000256" key="2">
    <source>
        <dbReference type="ARBA" id="ARBA00023125"/>
    </source>
</evidence>
<organism evidence="5 6">
    <name type="scientific">Niallia hominis</name>
    <dbReference type="NCBI Taxonomy" id="3133173"/>
    <lineage>
        <taxon>Bacteria</taxon>
        <taxon>Bacillati</taxon>
        <taxon>Bacillota</taxon>
        <taxon>Bacilli</taxon>
        <taxon>Bacillales</taxon>
        <taxon>Bacillaceae</taxon>
        <taxon>Niallia</taxon>
    </lineage>
</organism>
<dbReference type="PRINTS" id="PR00455">
    <property type="entry name" value="HTHTETR"/>
</dbReference>
<keyword evidence="1" id="KW-0678">Repressor</keyword>
<keyword evidence="2 3" id="KW-0238">DNA-binding</keyword>
<dbReference type="PROSITE" id="PS01081">
    <property type="entry name" value="HTH_TETR_1"/>
    <property type="match status" value="1"/>
</dbReference>
<feature type="domain" description="HTH tetR-type" evidence="4">
    <location>
        <begin position="2"/>
        <end position="62"/>
    </location>
</feature>
<name>A0ABV1F1N8_9BACI</name>
<gene>
    <name evidence="5" type="ORF">WMO63_16625</name>
</gene>
<comment type="caution">
    <text evidence="5">The sequence shown here is derived from an EMBL/GenBank/DDBJ whole genome shotgun (WGS) entry which is preliminary data.</text>
</comment>
<keyword evidence="6" id="KW-1185">Reference proteome</keyword>
<dbReference type="InterPro" id="IPR050624">
    <property type="entry name" value="HTH-type_Tx_Regulator"/>
</dbReference>
<dbReference type="Gene3D" id="1.10.357.10">
    <property type="entry name" value="Tetracycline Repressor, domain 2"/>
    <property type="match status" value="1"/>
</dbReference>
<accession>A0ABV1F1N8</accession>
<evidence type="ECO:0000256" key="3">
    <source>
        <dbReference type="PROSITE-ProRule" id="PRU00335"/>
    </source>
</evidence>
<dbReference type="InterPro" id="IPR023772">
    <property type="entry name" value="DNA-bd_HTH_TetR-type_CS"/>
</dbReference>
<dbReference type="PANTHER" id="PTHR43479">
    <property type="entry name" value="ACREF/ENVCD OPERON REPRESSOR-RELATED"/>
    <property type="match status" value="1"/>
</dbReference>
<dbReference type="RefSeq" id="WP_031536954.1">
    <property type="nucleotide sequence ID" value="NZ_JBBMFN010000047.1"/>
</dbReference>
<proteinExistence type="predicted"/>
<dbReference type="PANTHER" id="PTHR43479:SF22">
    <property type="entry name" value="TRANSCRIPTIONAL REGULATOR, TETR FAMILY"/>
    <property type="match status" value="1"/>
</dbReference>
<dbReference type="InterPro" id="IPR009057">
    <property type="entry name" value="Homeodomain-like_sf"/>
</dbReference>
<dbReference type="SUPFAM" id="SSF46689">
    <property type="entry name" value="Homeodomain-like"/>
    <property type="match status" value="1"/>
</dbReference>
<evidence type="ECO:0000313" key="5">
    <source>
        <dbReference type="EMBL" id="MEQ2467283.1"/>
    </source>
</evidence>
<evidence type="ECO:0000313" key="6">
    <source>
        <dbReference type="Proteomes" id="UP001465426"/>
    </source>
</evidence>
<dbReference type="Proteomes" id="UP001465426">
    <property type="component" value="Unassembled WGS sequence"/>
</dbReference>
<evidence type="ECO:0000256" key="1">
    <source>
        <dbReference type="ARBA" id="ARBA00022491"/>
    </source>
</evidence>
<dbReference type="InterPro" id="IPR001647">
    <property type="entry name" value="HTH_TetR"/>
</dbReference>
<sequence>MKEKEKIIIDSAIKFFAQKGFSSTSVQEIASDCGISKGAFYLYFKSKESLLYKILQYYYDELINIFEEISLKSIPAREKYMDQLTFMFSHALKHKEFIIMQSKEQAIPLNSSIKDLLLRMQSEMQNYHLKGLHAIYGEEKKKYLLDLLIIQEGLVHSFLKIVILESSNVSTKDISNYLLKRLDSIISDMDANNEPPLISNDFIKYIIKKPKINFLEDSHQQIINAVNSILSKVEHLSTKQEIEVTMEVLMTEIDADKPRIPIIKGMLSNLNNYEILREEQQTIANFYHIAL</sequence>
<feature type="DNA-binding region" description="H-T-H motif" evidence="3">
    <location>
        <begin position="25"/>
        <end position="44"/>
    </location>
</feature>
<evidence type="ECO:0000259" key="4">
    <source>
        <dbReference type="PROSITE" id="PS50977"/>
    </source>
</evidence>